<dbReference type="PROSITE" id="PS51384">
    <property type="entry name" value="FAD_FR"/>
    <property type="match status" value="1"/>
</dbReference>
<keyword evidence="35" id="KW-1185">Reference proteome</keyword>
<keyword evidence="25" id="KW-0411">Iron-sulfur</keyword>
<dbReference type="Pfam" id="PF00667">
    <property type="entry name" value="FAD_binding_1"/>
    <property type="match status" value="1"/>
</dbReference>
<evidence type="ECO:0000256" key="16">
    <source>
        <dbReference type="ARBA" id="ARBA00022840"/>
    </source>
</evidence>
<evidence type="ECO:0000259" key="33">
    <source>
        <dbReference type="PROSITE" id="PS51384"/>
    </source>
</evidence>
<evidence type="ECO:0000313" key="34">
    <source>
        <dbReference type="EMBL" id="TKW58555.1"/>
    </source>
</evidence>
<dbReference type="GO" id="GO:0005507">
    <property type="term" value="F:copper ion binding"/>
    <property type="evidence" value="ECO:0007669"/>
    <property type="project" value="InterPro"/>
</dbReference>
<dbReference type="SUPFAM" id="SSF55008">
    <property type="entry name" value="HMA, heavy metal-associated domain"/>
    <property type="match status" value="3"/>
</dbReference>
<dbReference type="Pfam" id="PF00175">
    <property type="entry name" value="NAD_binding_1"/>
    <property type="match status" value="1"/>
</dbReference>
<evidence type="ECO:0000256" key="15">
    <source>
        <dbReference type="ARBA" id="ARBA00022827"/>
    </source>
</evidence>
<dbReference type="InterPro" id="IPR036163">
    <property type="entry name" value="HMA_dom_sf"/>
</dbReference>
<evidence type="ECO:0000256" key="7">
    <source>
        <dbReference type="ARBA" id="ARBA00022448"/>
    </source>
</evidence>
<keyword evidence="24" id="KW-0186">Copper</keyword>
<dbReference type="EC" id="1.8.1.2" evidence="6"/>
<evidence type="ECO:0000313" key="35">
    <source>
        <dbReference type="Proteomes" id="UP000310108"/>
    </source>
</evidence>
<dbReference type="InterPro" id="IPR009014">
    <property type="entry name" value="Transketo_C/PFOR_II"/>
</dbReference>
<dbReference type="PANTHER" id="PTHR43520:SF32">
    <property type="entry name" value="COPPER RESISTANCE P-TYPE ATPASE (EUROFUNG)"/>
    <property type="match status" value="1"/>
</dbReference>
<dbReference type="InterPro" id="IPR019752">
    <property type="entry name" value="Pyrv/ketoisovalerate_OxRed_cat"/>
</dbReference>
<dbReference type="GO" id="GO:0004783">
    <property type="term" value="F:sulfite reductase (NADPH) activity"/>
    <property type="evidence" value="ECO:0007669"/>
    <property type="project" value="UniProtKB-EC"/>
</dbReference>
<dbReference type="PRINTS" id="PR00120">
    <property type="entry name" value="HATPASE"/>
</dbReference>
<gene>
    <name evidence="34" type="primary">MET10</name>
    <name evidence="34" type="ORF">CTA1_6453</name>
</gene>
<dbReference type="InterPro" id="IPR008250">
    <property type="entry name" value="ATPase_P-typ_transduc_dom_A_sf"/>
</dbReference>
<dbReference type="GO" id="GO:0043682">
    <property type="term" value="F:P-type divalent copper transporter activity"/>
    <property type="evidence" value="ECO:0007669"/>
    <property type="project" value="TreeGrafter"/>
</dbReference>
<keyword evidence="16" id="KW-0067">ATP-binding</keyword>
<keyword evidence="10" id="KW-0288">FMN</keyword>
<keyword evidence="21 31" id="KW-1133">Transmembrane helix</keyword>
<dbReference type="SFLD" id="SFLDS00003">
    <property type="entry name" value="Haloacid_Dehalogenase"/>
    <property type="match status" value="1"/>
</dbReference>
<feature type="transmembrane region" description="Helical" evidence="31">
    <location>
        <begin position="701"/>
        <end position="724"/>
    </location>
</feature>
<evidence type="ECO:0000256" key="12">
    <source>
        <dbReference type="ARBA" id="ARBA00022723"/>
    </source>
</evidence>
<keyword evidence="17" id="KW-0460">Magnesium</keyword>
<dbReference type="GO" id="GO:0016887">
    <property type="term" value="F:ATP hydrolysis activity"/>
    <property type="evidence" value="ECO:0007669"/>
    <property type="project" value="InterPro"/>
</dbReference>
<reference evidence="34 35" key="1">
    <citation type="journal article" date="2019" name="PLoS ONE">
        <title>Comparative genome analysis indicates high evolutionary potential of pathogenicity genes in Colletotrichum tanaceti.</title>
        <authorList>
            <person name="Lelwala R.V."/>
            <person name="Korhonen P.K."/>
            <person name="Young N.D."/>
            <person name="Scott J.B."/>
            <person name="Ades P.A."/>
            <person name="Gasser R.B."/>
            <person name="Taylor P.W.J."/>
        </authorList>
    </citation>
    <scope>NUCLEOTIDE SEQUENCE [LARGE SCALE GENOMIC DNA]</scope>
    <source>
        <strain evidence="34">BRIP57314</strain>
    </source>
</reference>
<dbReference type="FunFam" id="3.40.50.80:FF:000011">
    <property type="entry name" value="Sulfite reductase flavoprotein component"/>
    <property type="match status" value="1"/>
</dbReference>
<dbReference type="SUPFAM" id="SSF81653">
    <property type="entry name" value="Calcium ATPase, transduction domain A"/>
    <property type="match status" value="1"/>
</dbReference>
<dbReference type="InterPro" id="IPR003097">
    <property type="entry name" value="CysJ-like_FAD-binding"/>
</dbReference>
<dbReference type="SUPFAM" id="SSF81660">
    <property type="entry name" value="Metal cation-transporting ATPase, ATP-binding domain N"/>
    <property type="match status" value="1"/>
</dbReference>
<keyword evidence="15" id="KW-0274">FAD</keyword>
<dbReference type="FunFam" id="1.20.990.10:FF:000010">
    <property type="entry name" value="Sulfite reductase [NADPH] flavoprotein component"/>
    <property type="match status" value="1"/>
</dbReference>
<keyword evidence="14" id="KW-0547">Nucleotide-binding</keyword>
<dbReference type="InterPro" id="IPR027256">
    <property type="entry name" value="P-typ_ATPase_IB"/>
</dbReference>
<feature type="compositionally biased region" description="Polar residues" evidence="30">
    <location>
        <begin position="150"/>
        <end position="168"/>
    </location>
</feature>
<feature type="transmembrane region" description="Helical" evidence="31">
    <location>
        <begin position="461"/>
        <end position="483"/>
    </location>
</feature>
<keyword evidence="19" id="KW-1278">Translocase</keyword>
<dbReference type="NCBIfam" id="TIGR00003">
    <property type="entry name" value="copper ion binding protein"/>
    <property type="match status" value="1"/>
</dbReference>
<keyword evidence="13" id="KW-0677">Repeat</keyword>
<dbReference type="OrthoDB" id="1856718at2759"/>
<keyword evidence="23" id="KW-0408">Iron</keyword>
<evidence type="ECO:0000256" key="25">
    <source>
        <dbReference type="ARBA" id="ARBA00023014"/>
    </source>
</evidence>
<dbReference type="Gene3D" id="3.40.920.10">
    <property type="entry name" value="Pyruvate-ferredoxin oxidoreductase, PFOR, domain III"/>
    <property type="match status" value="1"/>
</dbReference>
<dbReference type="FunFam" id="3.30.70.100:FF:000043">
    <property type="entry name" value="Copper-transporting ATPase 2"/>
    <property type="match status" value="2"/>
</dbReference>
<feature type="transmembrane region" description="Helical" evidence="31">
    <location>
        <begin position="544"/>
        <end position="563"/>
    </location>
</feature>
<dbReference type="Pfam" id="PF00702">
    <property type="entry name" value="Hydrolase"/>
    <property type="match status" value="1"/>
</dbReference>
<dbReference type="Gene3D" id="1.20.990.10">
    <property type="entry name" value="NADPH-cytochrome p450 Reductase, Chain A, domain 3"/>
    <property type="match status" value="1"/>
</dbReference>
<dbReference type="InterPro" id="IPR017969">
    <property type="entry name" value="Heavy-metal-associated_CS"/>
</dbReference>
<dbReference type="InterPro" id="IPR036412">
    <property type="entry name" value="HAD-like_sf"/>
</dbReference>
<proteinExistence type="inferred from homology"/>
<comment type="function">
    <text evidence="29">This enzyme catalyzes the 6-electron reduction of sulfite to sulfide. This is one of several activities required for the biosynthesis of L-cysteine from sulfate.</text>
</comment>
<dbReference type="InterPro" id="IPR017938">
    <property type="entry name" value="Riboflavin_synthase-like_b-brl"/>
</dbReference>
<dbReference type="Gene3D" id="3.30.70.100">
    <property type="match status" value="3"/>
</dbReference>
<dbReference type="SUPFAM" id="SSF81665">
    <property type="entry name" value="Calcium ATPase, transmembrane domain M"/>
    <property type="match status" value="1"/>
</dbReference>
<keyword evidence="8" id="KW-0004">4Fe-4S</keyword>
<dbReference type="Gene3D" id="3.40.50.970">
    <property type="match status" value="1"/>
</dbReference>
<protein>
    <recommendedName>
        <fullName evidence="6">assimilatory sulfite reductase (NADPH)</fullName>
        <ecNumber evidence="6">1.8.1.2</ecNumber>
    </recommendedName>
</protein>
<dbReference type="NCBIfam" id="TIGR01525">
    <property type="entry name" value="ATPase-IB_hvy"/>
    <property type="match status" value="1"/>
</dbReference>
<dbReference type="InterPro" id="IPR002869">
    <property type="entry name" value="Pyrv_flavodox_OxRed_cen"/>
</dbReference>
<dbReference type="FunFam" id="2.70.150.10:FF:000068">
    <property type="entry name" value="Copper resistance-associated P-type ATPase"/>
    <property type="match status" value="1"/>
</dbReference>
<evidence type="ECO:0000256" key="4">
    <source>
        <dbReference type="ARBA" id="ARBA00004774"/>
    </source>
</evidence>
<comment type="similarity">
    <text evidence="5">Belongs to the cation transport ATPase (P-type) (TC 3.A.3) family. Type IB subfamily.</text>
</comment>
<dbReference type="CDD" id="cd06207">
    <property type="entry name" value="CyPoR_like"/>
    <property type="match status" value="1"/>
</dbReference>
<comment type="caution">
    <text evidence="34">The sequence shown here is derived from an EMBL/GenBank/DDBJ whole genome shotgun (WGS) entry which is preliminary data.</text>
</comment>
<dbReference type="SUPFAM" id="SSF53323">
    <property type="entry name" value="Pyruvate-ferredoxin oxidoreductase, PFOR, domain III"/>
    <property type="match status" value="1"/>
</dbReference>
<evidence type="ECO:0000256" key="14">
    <source>
        <dbReference type="ARBA" id="ARBA00022741"/>
    </source>
</evidence>
<dbReference type="GO" id="GO:0051539">
    <property type="term" value="F:4 iron, 4 sulfur cluster binding"/>
    <property type="evidence" value="ECO:0007669"/>
    <property type="project" value="UniProtKB-KW"/>
</dbReference>
<comment type="cofactor">
    <cofactor evidence="2">
        <name>FAD</name>
        <dbReference type="ChEBI" id="CHEBI:57692"/>
    </cofactor>
</comment>
<evidence type="ECO:0000256" key="28">
    <source>
        <dbReference type="ARBA" id="ARBA00052219"/>
    </source>
</evidence>
<dbReference type="SUPFAM" id="SSF56784">
    <property type="entry name" value="HAD-like"/>
    <property type="match status" value="1"/>
</dbReference>
<dbReference type="SUPFAM" id="SSF52343">
    <property type="entry name" value="Ferredoxin reductase-like, C-terminal NADP-linked domain"/>
    <property type="match status" value="1"/>
</dbReference>
<feature type="transmembrane region" description="Helical" evidence="31">
    <location>
        <begin position="1098"/>
        <end position="1119"/>
    </location>
</feature>
<dbReference type="Gene3D" id="3.40.1110.10">
    <property type="entry name" value="Calcium-transporting ATPase, cytoplasmic domain N"/>
    <property type="match status" value="1"/>
</dbReference>
<sequence>MEDARNPRITTSFLLANLHCPSCVSSIQQALQESSSHDVIWVSPNVVTSVVTIEHRDTPTPEITIRCMAKSLQDAGFEICGVTTTAATDTDLDTITQSQPQADNSALDGLLSFAPRWSSESPEAQREAHLLNCKQCRESEDSSHSEGQAVPSNSNGRQSRLQNPTSKSNGRERMKEMAPDGSRWRATLSVGGMTCASCVNAIKEELNKKDWIENATVNLVTNSATVDFTDKSNAPKIAEAIEDMGYDASLDSLAENDNNGDEDSGDDTERKKWRMTVAIGGMTCASCANTITEQLNKKDWISNVAVNLVANNATIDYTVEGKQDDIVQAIDDMGYDATLDTVTRVKSEEKGAQQRTVQISIEVTVKYTPSAPLFTIRQILSAIDAADPSFKASIYHPPSLEERSKIITQKHQQQLLRRVYLTFVMTIPTFVIGIVYMSLVPDSDHGKHYLMEPWTSGLNRAQIALFILSTPVYFFGADVFHVRAVKEIRNLWRPGSRTPIFRRFYKFGSMNMLMSLGTTIAYVSSISQMISAAISKPAEVDDTHFYFDSVVFLTLFLLLGRLIESYSKSKTGDAVEMLGKLRPTTAILVTKDSTGKTTDLVVGVDMLEYGDIVRVPHGASPAADGIVVQGESSFDESSLTGESRLIKKMPGAEVHAGTVNKNSAIQVRITGAAGASMLDRIVSIVREGQTKRAPMERVADVLTAYFVPIITLIAVVTWLTWMILGYTGAIPGRYLDSESGWMAFSLQFAIAVFVVACPCGLALAAPTAIFVGGGLAAKHGILAKGGGEAFEKASNVDVVVFDKTGTLTVGGEPKVTDFKLFLDKEDAVSLEPSMVLATLRAIEENSSHPVAKAIVSYCTTQTETWAYVDGLQELPGKGMKATNRGEKPDESFDMIVGNESLMRDHAVNFAKEASFQLQKWKSEAKSVALVAVRPTAAKSDVAWTLVAVLSIADPIRPEAIRIIKALHDQGTRVWMLSGDNVVTAKAVGKLVGIDPENVLAEVLPWEKADKITYLQTVLKARAGRSHEHAKKRAMVAMVGDGINDSPALTKADVGIAIGSGSDVAISSADFVLVTSDLRAVVTLLALSRTVFRRIKVNFGWAVIYNILAIPIAAGSSTILLRVVRLYLLILRVSWAIFSRLVFAAFVPGFLSRQPPKMQPEQQEANGSAVPQKKVSSTLPFGQPVALSSISGPTYVTAQLLVQQVAFLLSDKIFSYSAPTFDLDVAAKTWSEAKEQNIHGETTDLIQLQTRTGAGALALGYIFSPDFDLAKRHLPQTLLAPTLSLKNLRGALDQLSLLYGVASPFVAHVAALDYDAANGLVSDYDTALRTAEELGLGLVASSSAYETQHMALFATLMAALMPTLHIYDGVRLARETSRVVDALSQSGIADLYNSITSESTGVSERAAISSKVADLLDVFNKHLDPTDDHESQHTALLATLMTALTPNLGVEDGVKLAKKTLKASDALNKKGVAETYKKISSEVQSLNKRLDDAGKVVELLKLFNNELGTAYSLFEYHGHDDAEAVLVVFGSAEAQLAKQVVNRLAADGVKVGAINVRVYRPFVEEEFLASIPESARSISVLGQVKDELSVNDASLQSALYTDVLTSVSFSGKWRQDPTVSDVKYSASEALTPQTLADIFGKLVDADAQTKPFPALVQAHQYTFWDADNSIAVDSPAVVSNLLSRESTSNVYVHESFDNLLQGGIVRTDIRSSKKAIEAPYAVEEADVVTVGDEKLLKDLDILKSVKAGGKLLLNLPGFKEEDFEKRLSPVVRKKILDKSVELYILDAAQSSISEKEAQAVKILLEFAFLQIARPDITAEEVAKVALPEGFALSLTEIQEALGQSLRRIELQAAWAELPEDVVASPLPATIKPNSFVGFDKEEPEETSQLVDWQSAAKGLAFKEAYGTQSSLRPELPVKTHTITVKENRRLTPQTYDRNIFHIEFDLGDSGLTYNIGEALGIHAENDETEVQEFISWYGLDPEAVVQVPAREDPAALETRTVYQSLKQNIDVLGKPPKRFYEALSEFASDERERAVLASLGGAEGAADFKKRAEVDFVTYVDILQEFPSARPSFHDLVRIIAPLKRREYSIASAQAVTPNSVALMIVVVDWVDPRGRNRFGHATRYLSGLSVGATIVASVKPSVMKLPTSSKAPLIMAGLGTGLAPFRAFVQYRALQKARGEEIGSILLYLGSRHQREEYLYGEEWEAYVDAGVITHLGAAFSRDQPRKIYIQDRMRESMRDVVQSYIRDEGSFYLCGPTWPVPDVTDVLMEAIDTEAKMSGKKVNARNEIEKLKEDGRYVLEVY</sequence>
<evidence type="ECO:0000256" key="19">
    <source>
        <dbReference type="ARBA" id="ARBA00022967"/>
    </source>
</evidence>
<dbReference type="GO" id="GO:0005524">
    <property type="term" value="F:ATP binding"/>
    <property type="evidence" value="ECO:0007669"/>
    <property type="project" value="UniProtKB-KW"/>
</dbReference>
<name>A0A4U6XRN5_9PEZI</name>
<comment type="subcellular location">
    <subcellularLocation>
        <location evidence="3">Endomembrane system</location>
        <topology evidence="3">Multi-pass membrane protein</topology>
    </subcellularLocation>
</comment>
<dbReference type="Proteomes" id="UP000310108">
    <property type="component" value="Unassembled WGS sequence"/>
</dbReference>
<evidence type="ECO:0000256" key="21">
    <source>
        <dbReference type="ARBA" id="ARBA00022989"/>
    </source>
</evidence>
<evidence type="ECO:0000256" key="9">
    <source>
        <dbReference type="ARBA" id="ARBA00022630"/>
    </source>
</evidence>
<dbReference type="InterPro" id="IPR018303">
    <property type="entry name" value="ATPase_P-typ_P_site"/>
</dbReference>
<dbReference type="Pfam" id="PF00122">
    <property type="entry name" value="E1-E2_ATPase"/>
    <property type="match status" value="1"/>
</dbReference>
<dbReference type="FunFam" id="3.40.50.970:FF:000052">
    <property type="entry name" value="Sulfite reductase [NADPH] flavoprotein component"/>
    <property type="match status" value="1"/>
</dbReference>
<evidence type="ECO:0000256" key="8">
    <source>
        <dbReference type="ARBA" id="ARBA00022485"/>
    </source>
</evidence>
<evidence type="ECO:0000256" key="26">
    <source>
        <dbReference type="ARBA" id="ARBA00023065"/>
    </source>
</evidence>
<dbReference type="InterPro" id="IPR033412">
    <property type="entry name" value="PFOR_II"/>
</dbReference>
<evidence type="ECO:0000256" key="20">
    <source>
        <dbReference type="ARBA" id="ARBA00022982"/>
    </source>
</evidence>
<keyword evidence="18" id="KW-0521">NADP</keyword>
<comment type="catalytic activity">
    <reaction evidence="28">
        <text>hydrogen sulfide + 3 NADP(+) + 3 H2O = sulfite + 3 NADPH + 4 H(+)</text>
        <dbReference type="Rhea" id="RHEA:13801"/>
        <dbReference type="ChEBI" id="CHEBI:15377"/>
        <dbReference type="ChEBI" id="CHEBI:15378"/>
        <dbReference type="ChEBI" id="CHEBI:17359"/>
        <dbReference type="ChEBI" id="CHEBI:29919"/>
        <dbReference type="ChEBI" id="CHEBI:57783"/>
        <dbReference type="ChEBI" id="CHEBI:58349"/>
        <dbReference type="EC" id="1.8.1.2"/>
    </reaction>
</comment>
<dbReference type="NCBIfam" id="TIGR01494">
    <property type="entry name" value="ATPase_P-type"/>
    <property type="match status" value="1"/>
</dbReference>
<evidence type="ECO:0000256" key="23">
    <source>
        <dbReference type="ARBA" id="ARBA00023004"/>
    </source>
</evidence>
<dbReference type="InterPro" id="IPR039261">
    <property type="entry name" value="FNR_nucleotide-bd"/>
</dbReference>
<dbReference type="STRING" id="1306861.A0A4U6XRN5"/>
<dbReference type="InterPro" id="IPR044492">
    <property type="entry name" value="P_typ_ATPase_HD_dom"/>
</dbReference>
<keyword evidence="7" id="KW-0813">Transport</keyword>
<dbReference type="CDD" id="cd00371">
    <property type="entry name" value="HMA"/>
    <property type="match status" value="2"/>
</dbReference>
<evidence type="ECO:0000256" key="2">
    <source>
        <dbReference type="ARBA" id="ARBA00001974"/>
    </source>
</evidence>
<keyword evidence="20" id="KW-0249">Electron transport</keyword>
<comment type="cofactor">
    <cofactor evidence="1">
        <name>FMN</name>
        <dbReference type="ChEBI" id="CHEBI:58210"/>
    </cofactor>
</comment>
<dbReference type="SFLD" id="SFLDG00002">
    <property type="entry name" value="C1.7:_P-type_atpase_like"/>
    <property type="match status" value="1"/>
</dbReference>
<evidence type="ECO:0000256" key="27">
    <source>
        <dbReference type="ARBA" id="ARBA00023136"/>
    </source>
</evidence>
<dbReference type="PROSITE" id="PS50846">
    <property type="entry name" value="HMA_2"/>
    <property type="match status" value="2"/>
</dbReference>
<dbReference type="Gene3D" id="3.40.50.80">
    <property type="entry name" value="Nucleotide-binding domain of ferredoxin-NADP reductase (FNR) module"/>
    <property type="match status" value="1"/>
</dbReference>
<evidence type="ECO:0000256" key="18">
    <source>
        <dbReference type="ARBA" id="ARBA00022857"/>
    </source>
</evidence>
<comment type="pathway">
    <text evidence="4">Sulfur metabolism; hydrogen sulfide biosynthesis; hydrogen sulfide from sulfite (NADPH route): step 1/1.</text>
</comment>
<dbReference type="Pfam" id="PF00403">
    <property type="entry name" value="HMA"/>
    <property type="match status" value="2"/>
</dbReference>
<dbReference type="FunFam" id="3.40.50.920:FF:000007">
    <property type="entry name" value="Pyruvate:ferredoxin (Flavodoxin) oxidoreductase"/>
    <property type="match status" value="1"/>
</dbReference>
<dbReference type="InterPro" id="IPR059000">
    <property type="entry name" value="ATPase_P-type_domA"/>
</dbReference>
<dbReference type="InterPro" id="IPR023173">
    <property type="entry name" value="NADPH_Cyt_P450_Rdtase_alpha"/>
</dbReference>
<feature type="transmembrane region" description="Helical" evidence="31">
    <location>
        <begin position="419"/>
        <end position="441"/>
    </location>
</feature>
<dbReference type="Gene3D" id="2.70.150.10">
    <property type="entry name" value="Calcium-transporting ATPase, cytoplasmic transduction domain A"/>
    <property type="match status" value="1"/>
</dbReference>
<dbReference type="PROSITE" id="PS00154">
    <property type="entry name" value="ATPASE_E1_E2"/>
    <property type="match status" value="1"/>
</dbReference>
<evidence type="ECO:0000256" key="29">
    <source>
        <dbReference type="ARBA" id="ARBA00059320"/>
    </source>
</evidence>
<dbReference type="PANTHER" id="PTHR43520">
    <property type="entry name" value="ATP7, ISOFORM B"/>
    <property type="match status" value="1"/>
</dbReference>
<evidence type="ECO:0000256" key="24">
    <source>
        <dbReference type="ARBA" id="ARBA00023008"/>
    </source>
</evidence>
<dbReference type="SFLD" id="SFLDF00027">
    <property type="entry name" value="p-type_atpase"/>
    <property type="match status" value="1"/>
</dbReference>
<evidence type="ECO:0000256" key="17">
    <source>
        <dbReference type="ARBA" id="ARBA00022842"/>
    </source>
</evidence>
<dbReference type="Pfam" id="PF17147">
    <property type="entry name" value="PFOR_II"/>
    <property type="match status" value="1"/>
</dbReference>
<evidence type="ECO:0000256" key="5">
    <source>
        <dbReference type="ARBA" id="ARBA00006024"/>
    </source>
</evidence>
<dbReference type="PROSITE" id="PS01047">
    <property type="entry name" value="HMA_1"/>
    <property type="match status" value="2"/>
</dbReference>
<feature type="compositionally biased region" description="Basic and acidic residues" evidence="30">
    <location>
        <begin position="169"/>
        <end position="178"/>
    </location>
</feature>
<dbReference type="Pfam" id="PF01558">
    <property type="entry name" value="POR"/>
    <property type="match status" value="1"/>
</dbReference>
<feature type="domain" description="HMA" evidence="32">
    <location>
        <begin position="273"/>
        <end position="338"/>
    </location>
</feature>
<evidence type="ECO:0000259" key="32">
    <source>
        <dbReference type="PROSITE" id="PS50846"/>
    </source>
</evidence>
<dbReference type="InterPro" id="IPR023298">
    <property type="entry name" value="ATPase_P-typ_TM_dom_sf"/>
</dbReference>
<keyword evidence="27 31" id="KW-0472">Membrane</keyword>
<dbReference type="GO" id="GO:0016020">
    <property type="term" value="C:membrane"/>
    <property type="evidence" value="ECO:0007669"/>
    <property type="project" value="UniProtKB-SubCell"/>
</dbReference>
<dbReference type="Gene3D" id="3.40.50.920">
    <property type="match status" value="1"/>
</dbReference>
<evidence type="ECO:0000256" key="1">
    <source>
        <dbReference type="ARBA" id="ARBA00001917"/>
    </source>
</evidence>
<feature type="domain" description="FAD-binding FR-type" evidence="33">
    <location>
        <begin position="1916"/>
        <end position="2153"/>
    </location>
</feature>
<dbReference type="Gene3D" id="3.40.50.1000">
    <property type="entry name" value="HAD superfamily/HAD-like"/>
    <property type="match status" value="1"/>
</dbReference>
<dbReference type="PRINTS" id="PR00119">
    <property type="entry name" value="CATATPASE"/>
</dbReference>
<accession>A0A4U6XRN5</accession>
<feature type="transmembrane region" description="Helical" evidence="31">
    <location>
        <begin position="744"/>
        <end position="771"/>
    </location>
</feature>
<dbReference type="GO" id="GO:0016903">
    <property type="term" value="F:oxidoreductase activity, acting on the aldehyde or oxo group of donors"/>
    <property type="evidence" value="ECO:0007669"/>
    <property type="project" value="InterPro"/>
</dbReference>
<dbReference type="InterPro" id="IPR001757">
    <property type="entry name" value="P_typ_ATPase"/>
</dbReference>
<dbReference type="InterPro" id="IPR017927">
    <property type="entry name" value="FAD-bd_FR_type"/>
</dbReference>
<keyword evidence="26" id="KW-0406">Ion transport</keyword>
<keyword evidence="11 31" id="KW-0812">Transmembrane</keyword>
<dbReference type="InterPro" id="IPR023214">
    <property type="entry name" value="HAD_sf"/>
</dbReference>
<dbReference type="Gene3D" id="2.40.30.10">
    <property type="entry name" value="Translation factors"/>
    <property type="match status" value="1"/>
</dbReference>
<evidence type="ECO:0000256" key="22">
    <source>
        <dbReference type="ARBA" id="ARBA00023002"/>
    </source>
</evidence>
<feature type="domain" description="HMA" evidence="32">
    <location>
        <begin position="184"/>
        <end position="249"/>
    </location>
</feature>
<keyword evidence="22" id="KW-0560">Oxidoreductase</keyword>
<dbReference type="GO" id="GO:0055070">
    <property type="term" value="P:copper ion homeostasis"/>
    <property type="evidence" value="ECO:0007669"/>
    <property type="project" value="TreeGrafter"/>
</dbReference>
<evidence type="ECO:0000256" key="3">
    <source>
        <dbReference type="ARBA" id="ARBA00004127"/>
    </source>
</evidence>
<dbReference type="InterPro" id="IPR023299">
    <property type="entry name" value="ATPase_P-typ_cyto_dom_N"/>
</dbReference>
<evidence type="ECO:0000256" key="31">
    <source>
        <dbReference type="SAM" id="Phobius"/>
    </source>
</evidence>
<feature type="transmembrane region" description="Helical" evidence="31">
    <location>
        <begin position="504"/>
        <end position="524"/>
    </location>
</feature>
<dbReference type="EMBL" id="PJEX01000023">
    <property type="protein sequence ID" value="TKW58555.1"/>
    <property type="molecule type" value="Genomic_DNA"/>
</dbReference>
<dbReference type="InterPro" id="IPR006122">
    <property type="entry name" value="HMA_Cu_ion-bd"/>
</dbReference>
<evidence type="ECO:0000256" key="6">
    <source>
        <dbReference type="ARBA" id="ARBA00012604"/>
    </source>
</evidence>
<evidence type="ECO:0000256" key="10">
    <source>
        <dbReference type="ARBA" id="ARBA00022643"/>
    </source>
</evidence>
<evidence type="ECO:0000256" key="30">
    <source>
        <dbReference type="SAM" id="MobiDB-lite"/>
    </source>
</evidence>
<feature type="region of interest" description="Disordered" evidence="30">
    <location>
        <begin position="251"/>
        <end position="270"/>
    </location>
</feature>
<dbReference type="InterPro" id="IPR006121">
    <property type="entry name" value="HMA_dom"/>
</dbReference>
<dbReference type="InterPro" id="IPR001433">
    <property type="entry name" value="OxRdtase_FAD/NAD-bd"/>
</dbReference>
<evidence type="ECO:0000256" key="13">
    <source>
        <dbReference type="ARBA" id="ARBA00022737"/>
    </source>
</evidence>
<feature type="region of interest" description="Disordered" evidence="30">
    <location>
        <begin position="136"/>
        <end position="183"/>
    </location>
</feature>
<keyword evidence="9" id="KW-0285">Flavoprotein</keyword>
<keyword evidence="12" id="KW-0479">Metal-binding</keyword>
<dbReference type="SUPFAM" id="SSF63380">
    <property type="entry name" value="Riboflavin synthase domain-like"/>
    <property type="match status" value="1"/>
</dbReference>
<dbReference type="SUPFAM" id="SSF52922">
    <property type="entry name" value="TK C-terminal domain-like"/>
    <property type="match status" value="1"/>
</dbReference>
<organism evidence="34 35">
    <name type="scientific">Colletotrichum tanaceti</name>
    <dbReference type="NCBI Taxonomy" id="1306861"/>
    <lineage>
        <taxon>Eukaryota</taxon>
        <taxon>Fungi</taxon>
        <taxon>Dikarya</taxon>
        <taxon>Ascomycota</taxon>
        <taxon>Pezizomycotina</taxon>
        <taxon>Sordariomycetes</taxon>
        <taxon>Hypocreomycetidae</taxon>
        <taxon>Glomerellales</taxon>
        <taxon>Glomerellaceae</taxon>
        <taxon>Colletotrichum</taxon>
        <taxon>Colletotrichum destructivum species complex</taxon>
    </lineage>
</organism>
<evidence type="ECO:0000256" key="11">
    <source>
        <dbReference type="ARBA" id="ARBA00022692"/>
    </source>
</evidence>